<accession>A0A0G3XHR7</accession>
<sequence>MLSLSIMQPYLFPYLGYFQVINASDIFFSYDNAQYMKGGYVNRNKIHPSGGTSWFALPVSSSPVNTPINQKSYADRSKRDSLLQRLQNCYRKAPHQSDIVNLVDLCLTHPSDNVAELNTYSIKQICAFLGISTPVRNVSEINFHGNSGQDKVLSICKAQNAGAYINPIGGAGLYDRSAFATHGIELQFLKSHLPRYQQFGSDWFPSLSIIDVMMFNSASEIRELLECYDLA</sequence>
<name>A0A0G3XHR7_9SPHN</name>
<dbReference type="EMBL" id="CP011770">
    <property type="protein sequence ID" value="AKM10161.1"/>
    <property type="molecule type" value="Genomic_DNA"/>
</dbReference>
<dbReference type="Pfam" id="PF08889">
    <property type="entry name" value="WbqC"/>
    <property type="match status" value="1"/>
</dbReference>
<dbReference type="STRING" id="1348774.AB433_09545"/>
<evidence type="ECO:0000313" key="1">
    <source>
        <dbReference type="EMBL" id="AKM10161.1"/>
    </source>
</evidence>
<keyword evidence="2" id="KW-1185">Reference proteome</keyword>
<protein>
    <recommendedName>
        <fullName evidence="3">WbqC-like protein</fullName>
    </recommendedName>
</protein>
<dbReference type="RefSeq" id="WP_047820834.1">
    <property type="nucleotide sequence ID" value="NZ_JACIEL010000010.1"/>
</dbReference>
<dbReference type="AlphaFoldDB" id="A0A0G3XHR7"/>
<evidence type="ECO:0008006" key="3">
    <source>
        <dbReference type="Google" id="ProtNLM"/>
    </source>
</evidence>
<reference evidence="1 2" key="1">
    <citation type="submission" date="2015-06" db="EMBL/GenBank/DDBJ databases">
        <authorList>
            <person name="Zeng Y."/>
            <person name="Huang Y."/>
        </authorList>
    </citation>
    <scope>NUCLEOTIDE SEQUENCE [LARGE SCALE GENOMIC DNA]</scope>
    <source>
        <strain evidence="1 2">PQ-2</strain>
    </source>
</reference>
<evidence type="ECO:0000313" key="2">
    <source>
        <dbReference type="Proteomes" id="UP000035287"/>
    </source>
</evidence>
<dbReference type="PATRIC" id="fig|1348774.3.peg.2002"/>
<dbReference type="InterPro" id="IPR014985">
    <property type="entry name" value="WbqC"/>
</dbReference>
<gene>
    <name evidence="1" type="ORF">AB433_09545</name>
</gene>
<organism evidence="1 2">
    <name type="scientific">Croceicoccus naphthovorans</name>
    <dbReference type="NCBI Taxonomy" id="1348774"/>
    <lineage>
        <taxon>Bacteria</taxon>
        <taxon>Pseudomonadati</taxon>
        <taxon>Pseudomonadota</taxon>
        <taxon>Alphaproteobacteria</taxon>
        <taxon>Sphingomonadales</taxon>
        <taxon>Erythrobacteraceae</taxon>
        <taxon>Croceicoccus</taxon>
    </lineage>
</organism>
<dbReference type="KEGG" id="cna:AB433_09545"/>
<proteinExistence type="predicted"/>
<dbReference type="OrthoDB" id="3611744at2"/>
<dbReference type="Proteomes" id="UP000035287">
    <property type="component" value="Chromosome"/>
</dbReference>